<sequence length="139" mass="15657">MSLFRIFYVSDAVGDAGAGLLPLIDIIGASDRNNRRDHVTGFLLRHQDRFFQLLEGGRVDLERLMGRLAADRRHQNIRVLVDTPVDRRLFPQWAMAQIDPLPSLEPILTRLAGTRPLSEVAFEVDQVIADARLALDGTR</sequence>
<dbReference type="InterPro" id="IPR007024">
    <property type="entry name" value="BLUF_domain"/>
</dbReference>
<dbReference type="SMART" id="SM01034">
    <property type="entry name" value="BLUF"/>
    <property type="match status" value="1"/>
</dbReference>
<gene>
    <name evidence="2" type="ORF">GGQ93_001542</name>
</gene>
<dbReference type="PROSITE" id="PS50925">
    <property type="entry name" value="BLUF"/>
    <property type="match status" value="1"/>
</dbReference>
<name>A0A7W9F9Y8_9CAUL</name>
<protein>
    <recommendedName>
        <fullName evidence="1">BLUF domain-containing protein</fullName>
    </recommendedName>
</protein>
<comment type="caution">
    <text evidence="2">The sequence shown here is derived from an EMBL/GenBank/DDBJ whole genome shotgun (WGS) entry which is preliminary data.</text>
</comment>
<dbReference type="GO" id="GO:0071949">
    <property type="term" value="F:FAD binding"/>
    <property type="evidence" value="ECO:0007669"/>
    <property type="project" value="InterPro"/>
</dbReference>
<evidence type="ECO:0000259" key="1">
    <source>
        <dbReference type="PROSITE" id="PS50925"/>
    </source>
</evidence>
<organism evidence="2 3">
    <name type="scientific">Brevundimonas aurantiaca</name>
    <dbReference type="NCBI Taxonomy" id="74316"/>
    <lineage>
        <taxon>Bacteria</taxon>
        <taxon>Pseudomonadati</taxon>
        <taxon>Pseudomonadota</taxon>
        <taxon>Alphaproteobacteria</taxon>
        <taxon>Caulobacterales</taxon>
        <taxon>Caulobacteraceae</taxon>
        <taxon>Brevundimonas</taxon>
    </lineage>
</organism>
<proteinExistence type="predicted"/>
<feature type="domain" description="BLUF" evidence="1">
    <location>
        <begin position="3"/>
        <end position="96"/>
    </location>
</feature>
<dbReference type="RefSeq" id="WP_183216171.1">
    <property type="nucleotide sequence ID" value="NZ_CAJFZW010000009.1"/>
</dbReference>
<dbReference type="AlphaFoldDB" id="A0A7W9F9Y8"/>
<dbReference type="Gene3D" id="3.30.70.100">
    <property type="match status" value="1"/>
</dbReference>
<accession>A0A7W9F9Y8</accession>
<evidence type="ECO:0000313" key="2">
    <source>
        <dbReference type="EMBL" id="MBB5739828.1"/>
    </source>
</evidence>
<dbReference type="Proteomes" id="UP000527324">
    <property type="component" value="Unassembled WGS sequence"/>
</dbReference>
<dbReference type="SUPFAM" id="SSF54975">
    <property type="entry name" value="Acylphosphatase/BLUF domain-like"/>
    <property type="match status" value="1"/>
</dbReference>
<evidence type="ECO:0000313" key="3">
    <source>
        <dbReference type="Proteomes" id="UP000527324"/>
    </source>
</evidence>
<dbReference type="Pfam" id="PF04940">
    <property type="entry name" value="BLUF"/>
    <property type="match status" value="1"/>
</dbReference>
<dbReference type="GO" id="GO:0009882">
    <property type="term" value="F:blue light photoreceptor activity"/>
    <property type="evidence" value="ECO:0007669"/>
    <property type="project" value="InterPro"/>
</dbReference>
<dbReference type="EMBL" id="JACHOQ010000003">
    <property type="protein sequence ID" value="MBB5739828.1"/>
    <property type="molecule type" value="Genomic_DNA"/>
</dbReference>
<keyword evidence="3" id="KW-1185">Reference proteome</keyword>
<dbReference type="InterPro" id="IPR036046">
    <property type="entry name" value="Acylphosphatase-like_dom_sf"/>
</dbReference>
<reference evidence="2 3" key="1">
    <citation type="submission" date="2020-08" db="EMBL/GenBank/DDBJ databases">
        <title>Genomic Encyclopedia of Type Strains, Phase IV (KMG-IV): sequencing the most valuable type-strain genomes for metagenomic binning, comparative biology and taxonomic classification.</title>
        <authorList>
            <person name="Goeker M."/>
        </authorList>
    </citation>
    <scope>NUCLEOTIDE SEQUENCE [LARGE SCALE GENOMIC DNA]</scope>
    <source>
        <strain evidence="2 3">DSM 4731</strain>
    </source>
</reference>